<feature type="transmembrane region" description="Helical" evidence="1">
    <location>
        <begin position="108"/>
        <end position="131"/>
    </location>
</feature>
<proteinExistence type="predicted"/>
<name>G0ULL8_TRYCI</name>
<keyword evidence="1" id="KW-0472">Membrane</keyword>
<dbReference type="AlphaFoldDB" id="G0ULL8"/>
<dbReference type="EMBL" id="HE575317">
    <property type="protein sequence ID" value="CCC90273.1"/>
    <property type="molecule type" value="Genomic_DNA"/>
</dbReference>
<keyword evidence="1" id="KW-1133">Transmembrane helix</keyword>
<reference evidence="2" key="1">
    <citation type="journal article" date="2012" name="Proc. Natl. Acad. Sci. U.S.A.">
        <title>Antigenic diversity is generated by distinct evolutionary mechanisms in African trypanosome species.</title>
        <authorList>
            <person name="Jackson A.P."/>
            <person name="Berry A."/>
            <person name="Aslett M."/>
            <person name="Allison H.C."/>
            <person name="Burton P."/>
            <person name="Vavrova-Anderson J."/>
            <person name="Brown R."/>
            <person name="Browne H."/>
            <person name="Corton N."/>
            <person name="Hauser H."/>
            <person name="Gamble J."/>
            <person name="Gilderthorp R."/>
            <person name="Marcello L."/>
            <person name="McQuillan J."/>
            <person name="Otto T.D."/>
            <person name="Quail M.A."/>
            <person name="Sanders M.J."/>
            <person name="van Tonder A."/>
            <person name="Ginger M.L."/>
            <person name="Field M.C."/>
            <person name="Barry J.D."/>
            <person name="Hertz-Fowler C."/>
            <person name="Berriman M."/>
        </authorList>
    </citation>
    <scope>NUCLEOTIDE SEQUENCE</scope>
    <source>
        <strain evidence="2">IL3000</strain>
    </source>
</reference>
<protein>
    <submittedName>
        <fullName evidence="2">Uncharacterized protein TCIL3000_4_3770</fullName>
    </submittedName>
</protein>
<feature type="transmembrane region" description="Helical" evidence="1">
    <location>
        <begin position="43"/>
        <end position="63"/>
    </location>
</feature>
<gene>
    <name evidence="2" type="ORF">TCIL3000_4_3770</name>
</gene>
<feature type="transmembrane region" description="Helical" evidence="1">
    <location>
        <begin position="12"/>
        <end position="37"/>
    </location>
</feature>
<dbReference type="VEuPathDB" id="TriTrypDB:TcIL3000_4_3770"/>
<accession>G0ULL8</accession>
<evidence type="ECO:0000313" key="2">
    <source>
        <dbReference type="EMBL" id="CCC90273.1"/>
    </source>
</evidence>
<sequence>MFMYVMFPNCSFFFYCTALGELLVPPSSLNVFVVAFFPRSFSLSLSLSFSFLSFSVASCLFIAEILPPCSRFLLAAHASPRSTLPISPLPIHHFSQLPCDRLIRRASCLFSICPVYIYFFCYFSTFLYYFILFCSVTRCVCVCVREEGKDWGAGYVFPPFFSFLQMCS</sequence>
<evidence type="ECO:0000256" key="1">
    <source>
        <dbReference type="SAM" id="Phobius"/>
    </source>
</evidence>
<organism evidence="2">
    <name type="scientific">Trypanosoma congolense (strain IL3000)</name>
    <dbReference type="NCBI Taxonomy" id="1068625"/>
    <lineage>
        <taxon>Eukaryota</taxon>
        <taxon>Discoba</taxon>
        <taxon>Euglenozoa</taxon>
        <taxon>Kinetoplastea</taxon>
        <taxon>Metakinetoplastina</taxon>
        <taxon>Trypanosomatida</taxon>
        <taxon>Trypanosomatidae</taxon>
        <taxon>Trypanosoma</taxon>
        <taxon>Nannomonas</taxon>
    </lineage>
</organism>
<keyword evidence="1" id="KW-0812">Transmembrane</keyword>